<dbReference type="RefSeq" id="WP_117718645.1">
    <property type="nucleotide sequence ID" value="NZ_QSTP01000005.1"/>
</dbReference>
<comment type="caution">
    <text evidence="1">The sequence shown here is derived from an EMBL/GenBank/DDBJ whole genome shotgun (WGS) entry which is preliminary data.</text>
</comment>
<protein>
    <submittedName>
        <fullName evidence="1">Uncharacterized protein</fullName>
    </submittedName>
</protein>
<dbReference type="AlphaFoldDB" id="A0A3E4YBK0"/>
<reference evidence="1 2" key="1">
    <citation type="submission" date="2018-08" db="EMBL/GenBank/DDBJ databases">
        <title>A genome reference for cultivated species of the human gut microbiota.</title>
        <authorList>
            <person name="Zou Y."/>
            <person name="Xue W."/>
            <person name="Luo G."/>
        </authorList>
    </citation>
    <scope>NUCLEOTIDE SEQUENCE [LARGE SCALE GENOMIC DNA]</scope>
    <source>
        <strain evidence="1 2">OM07-13</strain>
    </source>
</reference>
<evidence type="ECO:0000313" key="2">
    <source>
        <dbReference type="Proteomes" id="UP000260758"/>
    </source>
</evidence>
<gene>
    <name evidence="1" type="ORF">DXB99_06250</name>
</gene>
<name>A0A3E4YBK0_9FIRM</name>
<organism evidence="1 2">
    <name type="scientific">Agathobacter rectalis</name>
    <dbReference type="NCBI Taxonomy" id="39491"/>
    <lineage>
        <taxon>Bacteria</taxon>
        <taxon>Bacillati</taxon>
        <taxon>Bacillota</taxon>
        <taxon>Clostridia</taxon>
        <taxon>Lachnospirales</taxon>
        <taxon>Lachnospiraceae</taxon>
        <taxon>Agathobacter</taxon>
    </lineage>
</organism>
<evidence type="ECO:0000313" key="1">
    <source>
        <dbReference type="EMBL" id="RGM72136.1"/>
    </source>
</evidence>
<proteinExistence type="predicted"/>
<sequence length="108" mass="13323">MDINTDIQYIILFEIFKRFETERLYTVKDISSGPDELRKIVHTIITENDFINHNNETEEYFFNYINKLYDDIALHKSNSTIHKIKQDYYKYIREKCEQWYQSNLNSFY</sequence>
<dbReference type="Proteomes" id="UP000260758">
    <property type="component" value="Unassembled WGS sequence"/>
</dbReference>
<accession>A0A3E4YBK0</accession>
<dbReference type="EMBL" id="QSTP01000005">
    <property type="protein sequence ID" value="RGM72136.1"/>
    <property type="molecule type" value="Genomic_DNA"/>
</dbReference>